<accession>A0A5A7NCL9</accession>
<comment type="similarity">
    <text evidence="4">Belongs to the R-transferase family. Bpt subfamily.</text>
</comment>
<dbReference type="AlphaFoldDB" id="A0A5A7NCL9"/>
<reference evidence="7 8" key="1">
    <citation type="submission" date="2019-09" db="EMBL/GenBank/DDBJ databases">
        <title>NBRP : Genome information of microbial organism related human and environment.</title>
        <authorList>
            <person name="Hattori M."/>
            <person name="Oshima K."/>
            <person name="Inaba H."/>
            <person name="Suda W."/>
            <person name="Sakamoto M."/>
            <person name="Iino T."/>
            <person name="Kitahara M."/>
            <person name="Oshida Y."/>
            <person name="Iida T."/>
            <person name="Kudo T."/>
            <person name="Itoh T."/>
            <person name="Ohkuma M."/>
        </authorList>
    </citation>
    <scope>NUCLEOTIDE SEQUENCE [LARGE SCALE GENOMIC DNA]</scope>
    <source>
        <strain evidence="7 8">Q-1</strain>
    </source>
</reference>
<dbReference type="PANTHER" id="PTHR21367">
    <property type="entry name" value="ARGININE-TRNA-PROTEIN TRANSFERASE 1"/>
    <property type="match status" value="1"/>
</dbReference>
<dbReference type="InterPro" id="IPR007471">
    <property type="entry name" value="N-end_Aminoacyl_Trfase_N"/>
</dbReference>
<keyword evidence="1 4" id="KW-0963">Cytoplasm</keyword>
<dbReference type="GO" id="GO:0008914">
    <property type="term" value="F:leucyl-tRNA--protein transferase activity"/>
    <property type="evidence" value="ECO:0007669"/>
    <property type="project" value="UniProtKB-UniRule"/>
</dbReference>
<dbReference type="NCBIfam" id="NF002342">
    <property type="entry name" value="PRK01305.1-3"/>
    <property type="match status" value="1"/>
</dbReference>
<dbReference type="InterPro" id="IPR017138">
    <property type="entry name" value="Asp_Glu_LeuTrfase"/>
</dbReference>
<dbReference type="GO" id="GO:0005737">
    <property type="term" value="C:cytoplasm"/>
    <property type="evidence" value="ECO:0007669"/>
    <property type="project" value="UniProtKB-SubCell"/>
</dbReference>
<evidence type="ECO:0000256" key="4">
    <source>
        <dbReference type="HAMAP-Rule" id="MF_00689"/>
    </source>
</evidence>
<keyword evidence="3 4" id="KW-0012">Acyltransferase</keyword>
<dbReference type="InterPro" id="IPR016181">
    <property type="entry name" value="Acyl_CoA_acyltransferase"/>
</dbReference>
<dbReference type="GO" id="GO:0004057">
    <property type="term" value="F:arginyl-tRNA--protein transferase activity"/>
    <property type="evidence" value="ECO:0007669"/>
    <property type="project" value="InterPro"/>
</dbReference>
<proteinExistence type="inferred from homology"/>
<dbReference type="RefSeq" id="WP_042086418.1">
    <property type="nucleotide sequence ID" value="NZ_BKCN01000020.1"/>
</dbReference>
<comment type="subcellular location">
    <subcellularLocation>
        <location evidence="4">Cytoplasm</location>
    </subcellularLocation>
</comment>
<dbReference type="NCBIfam" id="NF002346">
    <property type="entry name" value="PRK01305.2-3"/>
    <property type="match status" value="1"/>
</dbReference>
<comment type="caution">
    <text evidence="7">The sequence shown here is derived from an EMBL/GenBank/DDBJ whole genome shotgun (WGS) entry which is preliminary data.</text>
</comment>
<evidence type="ECO:0000313" key="8">
    <source>
        <dbReference type="Proteomes" id="UP000324996"/>
    </source>
</evidence>
<gene>
    <name evidence="7" type="primary">ate</name>
    <name evidence="4" type="synonym">bpt</name>
    <name evidence="7" type="ORF">JCM17846_29020</name>
</gene>
<sequence length="259" mass="29144">MTDQSLQFPRFYVTAPSPCPYLDGREERKVFTELRGDDASALNEALSRVGFRRSQSVAYRPACDRCSACVSVRVVASAFRPSRRMRKISSRNGDIRSEERPPVIRAEQYGLLRAYLETRHADGGMAGMSMQEYADMVENSPVNTMLVEYRLPPIDDAQSLDEKRGRLIAVALTDVLSDGLSMVYSFFDPEMTRRSLGTYVILDHIARAHDRGLRNVYLGYWIANSPKMAYKTEFSPLERLGHDGWHLMAKAQSGSASAS</sequence>
<dbReference type="SUPFAM" id="SSF55729">
    <property type="entry name" value="Acyl-CoA N-acyltransferases (Nat)"/>
    <property type="match status" value="1"/>
</dbReference>
<dbReference type="HAMAP" id="MF_00689">
    <property type="entry name" value="Bpt"/>
    <property type="match status" value="1"/>
</dbReference>
<dbReference type="Pfam" id="PF04377">
    <property type="entry name" value="ATE_C"/>
    <property type="match status" value="1"/>
</dbReference>
<dbReference type="InterPro" id="IPR030700">
    <property type="entry name" value="N-end_Aminoacyl_Trfase"/>
</dbReference>
<comment type="catalytic activity">
    <reaction evidence="4">
        <text>N-terminal L-glutamyl-[protein] + L-leucyl-tRNA(Leu) = N-terminal L-leucyl-L-glutamyl-[protein] + tRNA(Leu) + H(+)</text>
        <dbReference type="Rhea" id="RHEA:50412"/>
        <dbReference type="Rhea" id="RHEA-COMP:9613"/>
        <dbReference type="Rhea" id="RHEA-COMP:9622"/>
        <dbReference type="Rhea" id="RHEA-COMP:12664"/>
        <dbReference type="Rhea" id="RHEA-COMP:12668"/>
        <dbReference type="ChEBI" id="CHEBI:15378"/>
        <dbReference type="ChEBI" id="CHEBI:64721"/>
        <dbReference type="ChEBI" id="CHEBI:78442"/>
        <dbReference type="ChEBI" id="CHEBI:78494"/>
        <dbReference type="ChEBI" id="CHEBI:133041"/>
        <dbReference type="EC" id="2.3.2.29"/>
    </reaction>
</comment>
<comment type="catalytic activity">
    <reaction evidence="4">
        <text>N-terminal L-aspartyl-[protein] + L-leucyl-tRNA(Leu) = N-terminal L-leucyl-L-aspartyl-[protein] + tRNA(Leu) + H(+)</text>
        <dbReference type="Rhea" id="RHEA:50420"/>
        <dbReference type="Rhea" id="RHEA-COMP:9613"/>
        <dbReference type="Rhea" id="RHEA-COMP:9622"/>
        <dbReference type="Rhea" id="RHEA-COMP:12669"/>
        <dbReference type="Rhea" id="RHEA-COMP:12674"/>
        <dbReference type="ChEBI" id="CHEBI:15378"/>
        <dbReference type="ChEBI" id="CHEBI:64720"/>
        <dbReference type="ChEBI" id="CHEBI:78442"/>
        <dbReference type="ChEBI" id="CHEBI:78494"/>
        <dbReference type="ChEBI" id="CHEBI:133042"/>
        <dbReference type="EC" id="2.3.2.29"/>
    </reaction>
</comment>
<evidence type="ECO:0000313" key="7">
    <source>
        <dbReference type="EMBL" id="GER05220.1"/>
    </source>
</evidence>
<dbReference type="InterPro" id="IPR007472">
    <property type="entry name" value="N-end_Aminoacyl_Trfase_C"/>
</dbReference>
<evidence type="ECO:0000259" key="6">
    <source>
        <dbReference type="Pfam" id="PF04377"/>
    </source>
</evidence>
<feature type="domain" description="N-end rule aminoacyl transferase C-terminal" evidence="6">
    <location>
        <begin position="107"/>
        <end position="240"/>
    </location>
</feature>
<evidence type="ECO:0000256" key="3">
    <source>
        <dbReference type="ARBA" id="ARBA00023315"/>
    </source>
</evidence>
<evidence type="ECO:0000259" key="5">
    <source>
        <dbReference type="Pfam" id="PF04376"/>
    </source>
</evidence>
<keyword evidence="2 4" id="KW-0808">Transferase</keyword>
<dbReference type="EMBL" id="BKCN01000020">
    <property type="protein sequence ID" value="GER05220.1"/>
    <property type="molecule type" value="Genomic_DNA"/>
</dbReference>
<evidence type="ECO:0000256" key="2">
    <source>
        <dbReference type="ARBA" id="ARBA00022679"/>
    </source>
</evidence>
<comment type="function">
    <text evidence="4">Functions in the N-end rule pathway of protein degradation where it conjugates Leu from its aminoacyl-tRNA to the N-termini of proteins containing an N-terminal aspartate or glutamate.</text>
</comment>
<dbReference type="PANTHER" id="PTHR21367:SF1">
    <property type="entry name" value="ARGINYL-TRNA--PROTEIN TRANSFERASE 1"/>
    <property type="match status" value="1"/>
</dbReference>
<dbReference type="GO" id="GO:0071596">
    <property type="term" value="P:ubiquitin-dependent protein catabolic process via the N-end rule pathway"/>
    <property type="evidence" value="ECO:0007669"/>
    <property type="project" value="InterPro"/>
</dbReference>
<evidence type="ECO:0000256" key="1">
    <source>
        <dbReference type="ARBA" id="ARBA00022490"/>
    </source>
</evidence>
<dbReference type="Proteomes" id="UP000324996">
    <property type="component" value="Unassembled WGS sequence"/>
</dbReference>
<dbReference type="NCBIfam" id="NF002343">
    <property type="entry name" value="PRK01305.1-4"/>
    <property type="match status" value="1"/>
</dbReference>
<feature type="domain" description="N-end aminoacyl transferase N-terminal" evidence="5">
    <location>
        <begin position="17"/>
        <end position="87"/>
    </location>
</feature>
<dbReference type="EC" id="2.3.2.29" evidence="4"/>
<protein>
    <recommendedName>
        <fullName evidence="4">Aspartate/glutamate leucyltransferase</fullName>
        <ecNumber evidence="4">2.3.2.29</ecNumber>
    </recommendedName>
</protein>
<keyword evidence="8" id="KW-1185">Reference proteome</keyword>
<dbReference type="Pfam" id="PF04376">
    <property type="entry name" value="ATE_N"/>
    <property type="match status" value="1"/>
</dbReference>
<name>A0A5A7NCL9_9PROT</name>
<dbReference type="PIRSF" id="PIRSF037208">
    <property type="entry name" value="ATE_pro_prd"/>
    <property type="match status" value="1"/>
</dbReference>
<organism evidence="7 8">
    <name type="scientific">Iodidimonas nitroreducens</name>
    <dbReference type="NCBI Taxonomy" id="1236968"/>
    <lineage>
        <taxon>Bacteria</taxon>
        <taxon>Pseudomonadati</taxon>
        <taxon>Pseudomonadota</taxon>
        <taxon>Alphaproteobacteria</taxon>
        <taxon>Iodidimonadales</taxon>
        <taxon>Iodidimonadaceae</taxon>
        <taxon>Iodidimonas</taxon>
    </lineage>
</organism>
<dbReference type="NCBIfam" id="NF002341">
    <property type="entry name" value="PRK01305.1-1"/>
    <property type="match status" value="1"/>
</dbReference>